<feature type="transmembrane region" description="Helical" evidence="6">
    <location>
        <begin position="60"/>
        <end position="81"/>
    </location>
</feature>
<feature type="transmembrane region" description="Helical" evidence="6">
    <location>
        <begin position="136"/>
        <end position="160"/>
    </location>
</feature>
<comment type="caution">
    <text evidence="8">The sequence shown here is derived from an EMBL/GenBank/DDBJ whole genome shotgun (WGS) entry which is preliminary data.</text>
</comment>
<dbReference type="InterPro" id="IPR051784">
    <property type="entry name" value="Nod_factor_ABC_transporter"/>
</dbReference>
<keyword evidence="3 6" id="KW-1133">Transmembrane helix</keyword>
<name>A0A0C2J5Q7_9ACTN</name>
<evidence type="ECO:0000256" key="2">
    <source>
        <dbReference type="ARBA" id="ARBA00022692"/>
    </source>
</evidence>
<sequence>MSLLTDTGAVFVRDTRSKLRTPWPYMESMADPLLLLMLFGPLVAALGGIPGIPAGNTMQWFVPGMLVLMVFTTSAFIGAGFQEERGSGALERMLVTPVNRFALLAGRVLRVVVVVVIQAAVVALATVPFGLRLPPIATPLALLQLAVLAAALGTVSLAVGLALKSSYAFWGVVSLVYTPIVVTSGALLPMELAPGWLFAISRVNPLAHAVEGQRALFAADVTSTAALLGFAVPLLFGLVGAVLGTQSMRRVRV</sequence>
<dbReference type="PIRSF" id="PIRSF006648">
    <property type="entry name" value="DrrB"/>
    <property type="match status" value="1"/>
</dbReference>
<protein>
    <recommendedName>
        <fullName evidence="6">Transport permease protein</fullName>
    </recommendedName>
</protein>
<dbReference type="GO" id="GO:0140359">
    <property type="term" value="F:ABC-type transporter activity"/>
    <property type="evidence" value="ECO:0007669"/>
    <property type="project" value="InterPro"/>
</dbReference>
<feature type="transmembrane region" description="Helical" evidence="6">
    <location>
        <begin position="225"/>
        <end position="244"/>
    </location>
</feature>
<proteinExistence type="inferred from homology"/>
<evidence type="ECO:0000256" key="6">
    <source>
        <dbReference type="RuleBase" id="RU361157"/>
    </source>
</evidence>
<keyword evidence="5" id="KW-0046">Antibiotic resistance</keyword>
<dbReference type="RefSeq" id="WP_040276554.1">
    <property type="nucleotide sequence ID" value="NZ_JROO01000051.1"/>
</dbReference>
<evidence type="ECO:0000256" key="1">
    <source>
        <dbReference type="ARBA" id="ARBA00004141"/>
    </source>
</evidence>
<keyword evidence="9" id="KW-1185">Reference proteome</keyword>
<dbReference type="GO" id="GO:0043190">
    <property type="term" value="C:ATP-binding cassette (ABC) transporter complex"/>
    <property type="evidence" value="ECO:0007669"/>
    <property type="project" value="InterPro"/>
</dbReference>
<dbReference type="InterPro" id="IPR000412">
    <property type="entry name" value="ABC_2_transport"/>
</dbReference>
<dbReference type="GO" id="GO:0046677">
    <property type="term" value="P:response to antibiotic"/>
    <property type="evidence" value="ECO:0007669"/>
    <property type="project" value="UniProtKB-KW"/>
</dbReference>
<keyword evidence="6" id="KW-1003">Cell membrane</keyword>
<dbReference type="Proteomes" id="UP000031675">
    <property type="component" value="Unassembled WGS sequence"/>
</dbReference>
<evidence type="ECO:0000256" key="3">
    <source>
        <dbReference type="ARBA" id="ARBA00022989"/>
    </source>
</evidence>
<comment type="subcellular location">
    <subcellularLocation>
        <location evidence="6">Cell membrane</location>
        <topology evidence="6">Multi-pass membrane protein</topology>
    </subcellularLocation>
    <subcellularLocation>
        <location evidence="1">Membrane</location>
        <topology evidence="1">Multi-pass membrane protein</topology>
    </subcellularLocation>
</comment>
<feature type="domain" description="ABC transmembrane type-2" evidence="7">
    <location>
        <begin position="23"/>
        <end position="251"/>
    </location>
</feature>
<keyword evidence="4 6" id="KW-0472">Membrane</keyword>
<dbReference type="PRINTS" id="PR00164">
    <property type="entry name" value="ABC2TRNSPORT"/>
</dbReference>
<evidence type="ECO:0000256" key="5">
    <source>
        <dbReference type="ARBA" id="ARBA00023251"/>
    </source>
</evidence>
<organism evidence="8 9">
    <name type="scientific">Streptomonospora alba</name>
    <dbReference type="NCBI Taxonomy" id="183763"/>
    <lineage>
        <taxon>Bacteria</taxon>
        <taxon>Bacillati</taxon>
        <taxon>Actinomycetota</taxon>
        <taxon>Actinomycetes</taxon>
        <taxon>Streptosporangiales</taxon>
        <taxon>Nocardiopsidaceae</taxon>
        <taxon>Streptomonospora</taxon>
    </lineage>
</organism>
<feature type="transmembrane region" description="Helical" evidence="6">
    <location>
        <begin position="167"/>
        <end position="188"/>
    </location>
</feature>
<dbReference type="PROSITE" id="PS51012">
    <property type="entry name" value="ABC_TM2"/>
    <property type="match status" value="1"/>
</dbReference>
<comment type="similarity">
    <text evidence="6">Belongs to the ABC-2 integral membrane protein family.</text>
</comment>
<dbReference type="EMBL" id="JROO01000051">
    <property type="protein sequence ID" value="KIH96716.1"/>
    <property type="molecule type" value="Genomic_DNA"/>
</dbReference>
<feature type="transmembrane region" description="Helical" evidence="6">
    <location>
        <begin position="101"/>
        <end position="124"/>
    </location>
</feature>
<evidence type="ECO:0000313" key="9">
    <source>
        <dbReference type="Proteomes" id="UP000031675"/>
    </source>
</evidence>
<gene>
    <name evidence="8" type="ORF">LP52_23370</name>
</gene>
<keyword evidence="6" id="KW-0813">Transport</keyword>
<dbReference type="AlphaFoldDB" id="A0A0C2J5Q7"/>
<dbReference type="Pfam" id="PF01061">
    <property type="entry name" value="ABC2_membrane"/>
    <property type="match status" value="1"/>
</dbReference>
<keyword evidence="2 6" id="KW-0812">Transmembrane</keyword>
<accession>A0A0C2J5Q7</accession>
<dbReference type="PANTHER" id="PTHR43229:SF2">
    <property type="entry name" value="NODULATION PROTEIN J"/>
    <property type="match status" value="1"/>
</dbReference>
<evidence type="ECO:0000256" key="4">
    <source>
        <dbReference type="ARBA" id="ARBA00023136"/>
    </source>
</evidence>
<dbReference type="InterPro" id="IPR047817">
    <property type="entry name" value="ABC2_TM_bact-type"/>
</dbReference>
<dbReference type="STRING" id="183763.LP52_23370"/>
<dbReference type="InterPro" id="IPR013525">
    <property type="entry name" value="ABC2_TM"/>
</dbReference>
<evidence type="ECO:0000313" key="8">
    <source>
        <dbReference type="EMBL" id="KIH96716.1"/>
    </source>
</evidence>
<dbReference type="PANTHER" id="PTHR43229">
    <property type="entry name" value="NODULATION PROTEIN J"/>
    <property type="match status" value="1"/>
</dbReference>
<feature type="transmembrane region" description="Helical" evidence="6">
    <location>
        <begin position="33"/>
        <end position="54"/>
    </location>
</feature>
<reference evidence="9" key="1">
    <citation type="journal article" date="2015" name="Chem. Biol.">
        <title>Structure, bioactivity, and resistance mechanism of streptomonomicin, an unusual lasso Peptide from an understudied halophilic actinomycete.</title>
        <authorList>
            <person name="Metelev M."/>
            <person name="Tietz J.I."/>
            <person name="Melby J.O."/>
            <person name="Blair P.M."/>
            <person name="Zhu L."/>
            <person name="Livnat I."/>
            <person name="Severinov K."/>
            <person name="Mitchell D.A."/>
        </authorList>
    </citation>
    <scope>NUCLEOTIDE SEQUENCE [LARGE SCALE GENOMIC DNA]</scope>
    <source>
        <strain evidence="9">YIM 90003</strain>
    </source>
</reference>
<evidence type="ECO:0000259" key="7">
    <source>
        <dbReference type="PROSITE" id="PS51012"/>
    </source>
</evidence>
<dbReference type="OrthoDB" id="9255971at2"/>